<feature type="transmembrane region" description="Helical" evidence="1">
    <location>
        <begin position="6"/>
        <end position="27"/>
    </location>
</feature>
<protein>
    <submittedName>
        <fullName evidence="2">Uncharacterized protein</fullName>
    </submittedName>
</protein>
<dbReference type="KEGG" id="saqi:AXG55_06100"/>
<dbReference type="STRING" id="1915309.AXG55_06100"/>
<keyword evidence="1" id="KW-0472">Membrane</keyword>
<keyword evidence="1" id="KW-1133">Transmembrane helix</keyword>
<accession>A0A1L4CZX1</accession>
<evidence type="ECO:0000313" key="3">
    <source>
        <dbReference type="Proteomes" id="UP000184731"/>
    </source>
</evidence>
<evidence type="ECO:0000313" key="2">
    <source>
        <dbReference type="EMBL" id="APJ03499.1"/>
    </source>
</evidence>
<feature type="transmembrane region" description="Helical" evidence="1">
    <location>
        <begin position="228"/>
        <end position="249"/>
    </location>
</feature>
<dbReference type="AlphaFoldDB" id="A0A1L4CZX1"/>
<organism evidence="2 3">
    <name type="scientific">Silvanigrella aquatica</name>
    <dbReference type="NCBI Taxonomy" id="1915309"/>
    <lineage>
        <taxon>Bacteria</taxon>
        <taxon>Pseudomonadati</taxon>
        <taxon>Bdellovibrionota</taxon>
        <taxon>Oligoflexia</taxon>
        <taxon>Silvanigrellales</taxon>
        <taxon>Silvanigrellaceae</taxon>
        <taxon>Silvanigrella</taxon>
    </lineage>
</organism>
<dbReference type="Proteomes" id="UP000184731">
    <property type="component" value="Chromosome"/>
</dbReference>
<evidence type="ECO:0000256" key="1">
    <source>
        <dbReference type="SAM" id="Phobius"/>
    </source>
</evidence>
<reference evidence="2 3" key="1">
    <citation type="submission" date="2016-10" db="EMBL/GenBank/DDBJ databases">
        <title>Silvanigrella aquatica sp. nov., isolated from a freshwater lake located in the Black Forest, Germany, description of Silvanigrellaceae fam. nov., Silvanigrellales ord. nov., reclassification of the order Bdellovibrionales in the class Oligoflexia, reclassification of the families Bacteriovoracaceae and Halobacteriovoraceae in the new order Bacteriovoracales ord. nov., and reclassification of the family Pseudobacteriovoracaceae in the order Oligoflexiales.</title>
        <authorList>
            <person name="Hahn M.W."/>
            <person name="Schmidt J."/>
            <person name="Koll U."/>
            <person name="Rohde M."/>
            <person name="Verbag S."/>
            <person name="Pitt A."/>
            <person name="Nakai R."/>
            <person name="Naganuma T."/>
            <person name="Lang E."/>
        </authorList>
    </citation>
    <scope>NUCLEOTIDE SEQUENCE [LARGE SCALE GENOMIC DNA]</scope>
    <source>
        <strain evidence="2 3">MWH-Nonnen-W8red</strain>
    </source>
</reference>
<name>A0A1L4CZX1_9BACT</name>
<feature type="transmembrane region" description="Helical" evidence="1">
    <location>
        <begin position="255"/>
        <end position="275"/>
    </location>
</feature>
<keyword evidence="1" id="KW-0812">Transmembrane</keyword>
<feature type="transmembrane region" description="Helical" evidence="1">
    <location>
        <begin position="187"/>
        <end position="207"/>
    </location>
</feature>
<sequence>MIANLVLNFFLESFLGVIILCLFAVYFSGKISFMSAYLFNYFHWRSLIFPYQVNFVNKILYLLRMGADKIPFITLSLVFVEKFNLPSFYTGILTFFFGIARLASTYDWRATIPKIKKWRLELGLLYNNPKFTFNQDKNIFDKLARPNQNNKFEISKADFRCYVALSLLFVGEHLYQNGNHLQRLDLISFFLIAWCSFDALMWNYYLHHKPHSFVENFQEKPSEFFGQFWIRIFALLFCVFFFFITHYYIGHDYSRYNLAVFIFLFMFLNKILRIWNEGLIAKLNMQKEYYPASYHRDHLFKFENARIWRDIGAQRSDAVNPFVRLVMFRTMFELSERSLFIGIITHLDLIFATFFYTILVSK</sequence>
<dbReference type="EMBL" id="CP017834">
    <property type="protein sequence ID" value="APJ03499.1"/>
    <property type="molecule type" value="Genomic_DNA"/>
</dbReference>
<proteinExistence type="predicted"/>
<feature type="transmembrane region" description="Helical" evidence="1">
    <location>
        <begin position="87"/>
        <end position="108"/>
    </location>
</feature>
<feature type="transmembrane region" description="Helical" evidence="1">
    <location>
        <begin position="339"/>
        <end position="359"/>
    </location>
</feature>
<gene>
    <name evidence="2" type="ORF">AXG55_06100</name>
</gene>
<keyword evidence="3" id="KW-1185">Reference proteome</keyword>